<reference evidence="6 7" key="1">
    <citation type="submission" date="2023-09" db="EMBL/GenBank/DDBJ databases">
        <title>Thioclava shenzhenensis sp. nov., a multidrug resistant bacteria-antagonizing species isolated from coastal seawater.</title>
        <authorList>
            <person name="Long M."/>
        </authorList>
    </citation>
    <scope>NUCLEOTIDE SEQUENCE [LARGE SCALE GENOMIC DNA]</scope>
    <source>
        <strain evidence="6 7">FTW29</strain>
        <plasmid evidence="6 7">unnamed2</plasmid>
    </source>
</reference>
<accession>A0ABZ1E758</accession>
<dbReference type="PANTHER" id="PTHR42988">
    <property type="entry name" value="PHOSPHOHYDROLASE"/>
    <property type="match status" value="1"/>
</dbReference>
<dbReference type="InterPro" id="IPR026575">
    <property type="entry name" value="GpdQ/CpdA-like"/>
</dbReference>
<evidence type="ECO:0000313" key="6">
    <source>
        <dbReference type="EMBL" id="WRY35677.1"/>
    </source>
</evidence>
<evidence type="ECO:0000313" key="7">
    <source>
        <dbReference type="Proteomes" id="UP001623290"/>
    </source>
</evidence>
<evidence type="ECO:0000259" key="5">
    <source>
        <dbReference type="Pfam" id="PF00149"/>
    </source>
</evidence>
<evidence type="ECO:0000256" key="1">
    <source>
        <dbReference type="ARBA" id="ARBA00022723"/>
    </source>
</evidence>
<dbReference type="SUPFAM" id="SSF56300">
    <property type="entry name" value="Metallo-dependent phosphatases"/>
    <property type="match status" value="1"/>
</dbReference>
<gene>
    <name evidence="6" type="ORF">RPE78_17665</name>
</gene>
<evidence type="ECO:0000256" key="2">
    <source>
        <dbReference type="ARBA" id="ARBA00022801"/>
    </source>
</evidence>
<dbReference type="CDD" id="cd07402">
    <property type="entry name" value="MPP_GpdQ"/>
    <property type="match status" value="1"/>
</dbReference>
<evidence type="ECO:0000256" key="3">
    <source>
        <dbReference type="ARBA" id="ARBA00023004"/>
    </source>
</evidence>
<keyword evidence="1" id="KW-0479">Metal-binding</keyword>
<dbReference type="Gene3D" id="3.60.21.10">
    <property type="match status" value="1"/>
</dbReference>
<dbReference type="Proteomes" id="UP001623290">
    <property type="component" value="Plasmid unnamed2"/>
</dbReference>
<evidence type="ECO:0000256" key="4">
    <source>
        <dbReference type="ARBA" id="ARBA00025742"/>
    </source>
</evidence>
<dbReference type="InterPro" id="IPR004843">
    <property type="entry name" value="Calcineurin-like_PHP"/>
</dbReference>
<protein>
    <submittedName>
        <fullName evidence="6">Phosphodiesterase</fullName>
    </submittedName>
</protein>
<keyword evidence="2" id="KW-0378">Hydrolase</keyword>
<dbReference type="Pfam" id="PF00149">
    <property type="entry name" value="Metallophos"/>
    <property type="match status" value="1"/>
</dbReference>
<name>A0ABZ1E758_9RHOB</name>
<keyword evidence="7" id="KW-1185">Reference proteome</keyword>
<proteinExistence type="inferred from homology"/>
<dbReference type="RefSeq" id="WP_330629413.1">
    <property type="nucleotide sequence ID" value="NZ_CP135445.1"/>
</dbReference>
<feature type="domain" description="Calcineurin-like phosphoesterase" evidence="5">
    <location>
        <begin position="20"/>
        <end position="215"/>
    </location>
</feature>
<dbReference type="EMBL" id="CP135445">
    <property type="protein sequence ID" value="WRY35677.1"/>
    <property type="molecule type" value="Genomic_DNA"/>
</dbReference>
<organism evidence="6 7">
    <name type="scientific">Thioclava litoralis</name>
    <dbReference type="NCBI Taxonomy" id="3076557"/>
    <lineage>
        <taxon>Bacteria</taxon>
        <taxon>Pseudomonadati</taxon>
        <taxon>Pseudomonadota</taxon>
        <taxon>Alphaproteobacteria</taxon>
        <taxon>Rhodobacterales</taxon>
        <taxon>Paracoccaceae</taxon>
        <taxon>Thioclava</taxon>
    </lineage>
</organism>
<comment type="similarity">
    <text evidence="4">Belongs to the cyclic nucleotide phosphodiesterase class-III family.</text>
</comment>
<keyword evidence="3" id="KW-0408">Iron</keyword>
<sequence>MTHIMRGALASRMTFESRAMKIIQLTDTHLMPAGQLANQMDPEAQMRAAIADITARHADADLMVITGDLCNHGDPEAYDLLHEILAPVPFPVRLMLGNHDDRPNFIAAFPEHPLDGNGYVQGWQDTDFGRLIFLDTHEAGVIGGIFGADRMAFLDEALQGAGPLPPTIFIHHPPMDDGIGHFAKISLHDEGRVMARLAAHPQGIRHIVFGHIHMPLAGTSPEGIAYSAGQACAHRFITEIDRSDPWWTNGHAHYRVIFLDRLGFRAFMAEAGQLPTVQAPICDGP</sequence>
<dbReference type="PANTHER" id="PTHR42988:SF2">
    <property type="entry name" value="CYCLIC NUCLEOTIDE PHOSPHODIESTERASE CBUA0032-RELATED"/>
    <property type="match status" value="1"/>
</dbReference>
<dbReference type="InterPro" id="IPR029052">
    <property type="entry name" value="Metallo-depent_PP-like"/>
</dbReference>
<dbReference type="InterPro" id="IPR050884">
    <property type="entry name" value="CNP_phosphodiesterase-III"/>
</dbReference>
<keyword evidence="6" id="KW-0614">Plasmid</keyword>
<geneLocation type="plasmid" evidence="6 7">
    <name>unnamed2</name>
</geneLocation>